<organism evidence="1 2">
    <name type="scientific">Saccharothrix hoggarensis</name>
    <dbReference type="NCBI Taxonomy" id="913853"/>
    <lineage>
        <taxon>Bacteria</taxon>
        <taxon>Bacillati</taxon>
        <taxon>Actinomycetota</taxon>
        <taxon>Actinomycetes</taxon>
        <taxon>Pseudonocardiales</taxon>
        <taxon>Pseudonocardiaceae</taxon>
        <taxon>Saccharothrix</taxon>
    </lineage>
</organism>
<reference evidence="2" key="1">
    <citation type="journal article" date="2019" name="Int. J. Syst. Evol. Microbiol.">
        <title>The Global Catalogue of Microorganisms (GCM) 10K type strain sequencing project: providing services to taxonomists for standard genome sequencing and annotation.</title>
        <authorList>
            <consortium name="The Broad Institute Genomics Platform"/>
            <consortium name="The Broad Institute Genome Sequencing Center for Infectious Disease"/>
            <person name="Wu L."/>
            <person name="Ma J."/>
        </authorList>
    </citation>
    <scope>NUCLEOTIDE SEQUENCE [LARGE SCALE GENOMIC DNA]</scope>
    <source>
        <strain evidence="2">CCUG 60214</strain>
    </source>
</reference>
<accession>A0ABW3QIF2</accession>
<proteinExistence type="predicted"/>
<comment type="caution">
    <text evidence="1">The sequence shown here is derived from an EMBL/GenBank/DDBJ whole genome shotgun (WGS) entry which is preliminary data.</text>
</comment>
<protein>
    <submittedName>
        <fullName evidence="1">Uncharacterized protein</fullName>
    </submittedName>
</protein>
<dbReference type="Proteomes" id="UP001597168">
    <property type="component" value="Unassembled WGS sequence"/>
</dbReference>
<dbReference type="RefSeq" id="WP_380719446.1">
    <property type="nucleotide sequence ID" value="NZ_JBHTLK010000006.1"/>
</dbReference>
<sequence length="69" mass="7561">MTIERRDVGPHDVLIDIDYAGISYRSKSHRCWSSCVSALVDESAEDAGAVHSVGVEVVYRGRVLLGLGW</sequence>
<keyword evidence="2" id="KW-1185">Reference proteome</keyword>
<gene>
    <name evidence="1" type="ORF">ACFQ3T_02555</name>
</gene>
<evidence type="ECO:0000313" key="1">
    <source>
        <dbReference type="EMBL" id="MFD1146002.1"/>
    </source>
</evidence>
<name>A0ABW3QIF2_9PSEU</name>
<dbReference type="EMBL" id="JBHTLK010000006">
    <property type="protein sequence ID" value="MFD1146002.1"/>
    <property type="molecule type" value="Genomic_DNA"/>
</dbReference>
<evidence type="ECO:0000313" key="2">
    <source>
        <dbReference type="Proteomes" id="UP001597168"/>
    </source>
</evidence>